<dbReference type="AlphaFoldDB" id="A0A8B8APP0"/>
<feature type="disulfide bond" evidence="2">
    <location>
        <begin position="166"/>
        <end position="184"/>
    </location>
</feature>
<dbReference type="SMART" id="SM00192">
    <property type="entry name" value="LDLa"/>
    <property type="match status" value="1"/>
</dbReference>
<dbReference type="OrthoDB" id="6140291at2759"/>
<feature type="chain" id="PRO_5034761815" evidence="4">
    <location>
        <begin position="31"/>
        <end position="235"/>
    </location>
</feature>
<evidence type="ECO:0000313" key="6">
    <source>
        <dbReference type="Proteomes" id="UP000694844"/>
    </source>
</evidence>
<feature type="signal peptide" evidence="4">
    <location>
        <begin position="1"/>
        <end position="30"/>
    </location>
</feature>
<keyword evidence="6" id="KW-1185">Reference proteome</keyword>
<comment type="caution">
    <text evidence="2">Lacks conserved residue(s) required for the propagation of feature annotation.</text>
</comment>
<dbReference type="Gene3D" id="2.60.120.290">
    <property type="entry name" value="Spermadhesin, CUB domain"/>
    <property type="match status" value="1"/>
</dbReference>
<evidence type="ECO:0000256" key="3">
    <source>
        <dbReference type="SAM" id="Phobius"/>
    </source>
</evidence>
<dbReference type="SUPFAM" id="SSF57424">
    <property type="entry name" value="LDL receptor-like module"/>
    <property type="match status" value="1"/>
</dbReference>
<dbReference type="PANTHER" id="PTHR24652:SF67">
    <property type="entry name" value="LOW-DENSITY LIPOPROTEIN RECEPTOR CLASS A DOMAIN-CONTAINING PROTEIN 2"/>
    <property type="match status" value="1"/>
</dbReference>
<reference evidence="7" key="1">
    <citation type="submission" date="2025-08" db="UniProtKB">
        <authorList>
            <consortium name="RefSeq"/>
        </authorList>
    </citation>
    <scope>IDENTIFICATION</scope>
    <source>
        <tissue evidence="7">Whole sample</tissue>
    </source>
</reference>
<keyword evidence="4" id="KW-0732">Signal</keyword>
<keyword evidence="3" id="KW-1133">Transmembrane helix</keyword>
<evidence type="ECO:0000256" key="2">
    <source>
        <dbReference type="PROSITE-ProRule" id="PRU00124"/>
    </source>
</evidence>
<dbReference type="InterPro" id="IPR042333">
    <property type="entry name" value="LRAD2/Mig-13-like"/>
</dbReference>
<feature type="disulfide bond" evidence="2">
    <location>
        <begin position="159"/>
        <end position="171"/>
    </location>
</feature>
<name>A0A8B8APP0_CRAVI</name>
<evidence type="ECO:0000313" key="7">
    <source>
        <dbReference type="RefSeq" id="XP_022293150.1"/>
    </source>
</evidence>
<protein>
    <submittedName>
        <fullName evidence="7">Suppressor of tumorigenicity 14 protein homolog</fullName>
    </submittedName>
</protein>
<evidence type="ECO:0000256" key="1">
    <source>
        <dbReference type="ARBA" id="ARBA00023157"/>
    </source>
</evidence>
<dbReference type="SMART" id="SM00042">
    <property type="entry name" value="CUB"/>
    <property type="match status" value="1"/>
</dbReference>
<evidence type="ECO:0000259" key="5">
    <source>
        <dbReference type="PROSITE" id="PS01180"/>
    </source>
</evidence>
<gene>
    <name evidence="7" type="primary">LOC111103874</name>
</gene>
<dbReference type="InterPro" id="IPR000859">
    <property type="entry name" value="CUB_dom"/>
</dbReference>
<organism evidence="6 7">
    <name type="scientific">Crassostrea virginica</name>
    <name type="common">Eastern oyster</name>
    <dbReference type="NCBI Taxonomy" id="6565"/>
    <lineage>
        <taxon>Eukaryota</taxon>
        <taxon>Metazoa</taxon>
        <taxon>Spiralia</taxon>
        <taxon>Lophotrochozoa</taxon>
        <taxon>Mollusca</taxon>
        <taxon>Bivalvia</taxon>
        <taxon>Autobranchia</taxon>
        <taxon>Pteriomorphia</taxon>
        <taxon>Ostreida</taxon>
        <taxon>Ostreoidea</taxon>
        <taxon>Ostreidae</taxon>
        <taxon>Crassostrea</taxon>
    </lineage>
</organism>
<keyword evidence="3" id="KW-0812">Transmembrane</keyword>
<dbReference type="Gene3D" id="4.10.400.10">
    <property type="entry name" value="Low-density Lipoprotein Receptor"/>
    <property type="match status" value="1"/>
</dbReference>
<dbReference type="Pfam" id="PF00431">
    <property type="entry name" value="CUB"/>
    <property type="match status" value="1"/>
</dbReference>
<dbReference type="SUPFAM" id="SSF49854">
    <property type="entry name" value="Spermadhesin, CUB domain"/>
    <property type="match status" value="1"/>
</dbReference>
<dbReference type="GeneID" id="111103874"/>
<keyword evidence="3" id="KW-0472">Membrane</keyword>
<dbReference type="InterPro" id="IPR002172">
    <property type="entry name" value="LDrepeatLR_classA_rpt"/>
</dbReference>
<dbReference type="KEGG" id="cvn:111103874"/>
<dbReference type="RefSeq" id="XP_022293150.1">
    <property type="nucleotide sequence ID" value="XM_022437442.1"/>
</dbReference>
<keyword evidence="1 2" id="KW-1015">Disulfide bond</keyword>
<evidence type="ECO:0000256" key="4">
    <source>
        <dbReference type="SAM" id="SignalP"/>
    </source>
</evidence>
<feature type="domain" description="CUB" evidence="5">
    <location>
        <begin position="32"/>
        <end position="143"/>
    </location>
</feature>
<proteinExistence type="predicted"/>
<dbReference type="InterPro" id="IPR036055">
    <property type="entry name" value="LDL_receptor-like_sf"/>
</dbReference>
<dbReference type="PANTHER" id="PTHR24652">
    <property type="entry name" value="LOW-DENSITY LIPOPROTEIN RECEPTOR CLASS A DOMAIN-CONTAINING PROTEIN 2"/>
    <property type="match status" value="1"/>
</dbReference>
<dbReference type="CDD" id="cd00112">
    <property type="entry name" value="LDLa"/>
    <property type="match status" value="1"/>
</dbReference>
<dbReference type="PROSITE" id="PS50068">
    <property type="entry name" value="LDLRA_2"/>
    <property type="match status" value="1"/>
</dbReference>
<dbReference type="CDD" id="cd00041">
    <property type="entry name" value="CUB"/>
    <property type="match status" value="1"/>
</dbReference>
<sequence length="235" mass="25615">MWNLNTSLGIIRKFLICVVVLVSCLSLVNAGCGGYIELTASSTHDLSSTSSYSAYSNCIWVIKAPDKYVVNVELTFRGEKSSSGSCEDYLVITDGSDSANELLNTCDDQTNYVQNSTARWMYIQFKADGADSVQGLTATVKPMYTGTDMKSLTDPIPKCKSHQFSCSNKRCITQSHRCDGFNDCGCEVDCDEQNCAGISMSKGEYMGLGAGLGFAMFLGCFASVYTFEKRESLKP</sequence>
<dbReference type="InterPro" id="IPR035914">
    <property type="entry name" value="Sperma_CUB_dom_sf"/>
</dbReference>
<dbReference type="Proteomes" id="UP000694844">
    <property type="component" value="Chromosome 7"/>
</dbReference>
<dbReference type="PROSITE" id="PS01180">
    <property type="entry name" value="CUB"/>
    <property type="match status" value="1"/>
</dbReference>
<accession>A0A8B8APP0</accession>
<feature type="transmembrane region" description="Helical" evidence="3">
    <location>
        <begin position="205"/>
        <end position="227"/>
    </location>
</feature>